<feature type="transmembrane region" description="Helical" evidence="2">
    <location>
        <begin position="54"/>
        <end position="72"/>
    </location>
</feature>
<evidence type="ECO:0000256" key="1">
    <source>
        <dbReference type="SAM" id="MobiDB-lite"/>
    </source>
</evidence>
<organism evidence="3 4">
    <name type="scientific">Streptomyces ortus</name>
    <dbReference type="NCBI Taxonomy" id="2867268"/>
    <lineage>
        <taxon>Bacteria</taxon>
        <taxon>Bacillati</taxon>
        <taxon>Actinomycetota</taxon>
        <taxon>Actinomycetes</taxon>
        <taxon>Kitasatosporales</taxon>
        <taxon>Streptomycetaceae</taxon>
        <taxon>Streptomyces</taxon>
    </lineage>
</organism>
<keyword evidence="4" id="KW-1185">Reference proteome</keyword>
<sequence length="283" mass="28984">MTVPGDRATRGEGRGVGPVPGSVAAVVRAVTFAVVGSVLSAVGHHAVDGGQVPWRFVAVLAVAQFVAVLPLARRRPGLLTVVACTLTAQGATHLALGTVAGAGHHGTGHAGTEHLAHAGRSATAADGGGHAWQHAAGAMTAAHAAAALLVAWLLHRADAALAAALVTGRTLRALAAAVLSRLLPGTTAAVHEPPPAPPARFLGRPAATRTSTLEHALVRRGPPGRRPVPLVPFTRVRPPRPARFHQQGVPLCPRSRRPRSRPRSRPPSCPRTAAVPGWPAPPR</sequence>
<feature type="compositionally biased region" description="Basic residues" evidence="1">
    <location>
        <begin position="254"/>
        <end position="264"/>
    </location>
</feature>
<proteinExistence type="predicted"/>
<protein>
    <recommendedName>
        <fullName evidence="5">Integral membrane protein</fullName>
    </recommendedName>
</protein>
<comment type="caution">
    <text evidence="3">The sequence shown here is derived from an EMBL/GenBank/DDBJ whole genome shotgun (WGS) entry which is preliminary data.</text>
</comment>
<name>A0ABT3VC82_9ACTN</name>
<keyword evidence="2" id="KW-0812">Transmembrane</keyword>
<keyword evidence="2" id="KW-0472">Membrane</keyword>
<dbReference type="EMBL" id="JAIFZO010000002">
    <property type="protein sequence ID" value="MCX4237156.1"/>
    <property type="molecule type" value="Genomic_DNA"/>
</dbReference>
<feature type="region of interest" description="Disordered" evidence="1">
    <location>
        <begin position="214"/>
        <end position="283"/>
    </location>
</feature>
<evidence type="ECO:0000313" key="3">
    <source>
        <dbReference type="EMBL" id="MCX4237156.1"/>
    </source>
</evidence>
<dbReference type="RefSeq" id="WP_267029589.1">
    <property type="nucleotide sequence ID" value="NZ_JAIFZO010000002.1"/>
</dbReference>
<evidence type="ECO:0008006" key="5">
    <source>
        <dbReference type="Google" id="ProtNLM"/>
    </source>
</evidence>
<keyword evidence="2" id="KW-1133">Transmembrane helix</keyword>
<evidence type="ECO:0000313" key="4">
    <source>
        <dbReference type="Proteomes" id="UP001165590"/>
    </source>
</evidence>
<reference evidence="3" key="1">
    <citation type="journal article" date="2022" name="bioRxiv">
        <title>Discovery and biosynthetic assessment of Streptomyces ortus sp nov. isolated from a deep-sea sponge.</title>
        <authorList>
            <person name="Williams S.E."/>
        </authorList>
    </citation>
    <scope>NUCLEOTIDE SEQUENCE</scope>
    <source>
        <strain evidence="3">A15ISP2-DRY2</strain>
    </source>
</reference>
<dbReference type="Proteomes" id="UP001165590">
    <property type="component" value="Unassembled WGS sequence"/>
</dbReference>
<accession>A0ABT3VC82</accession>
<evidence type="ECO:0000256" key="2">
    <source>
        <dbReference type="SAM" id="Phobius"/>
    </source>
</evidence>
<feature type="transmembrane region" description="Helical" evidence="2">
    <location>
        <begin position="21"/>
        <end position="42"/>
    </location>
</feature>
<gene>
    <name evidence="3" type="ORF">K3769_31185</name>
</gene>